<evidence type="ECO:0000313" key="1">
    <source>
        <dbReference type="EMBL" id="KAK8758803.1"/>
    </source>
</evidence>
<organism evidence="1 2">
    <name type="scientific">Amblyomma americanum</name>
    <name type="common">Lone star tick</name>
    <dbReference type="NCBI Taxonomy" id="6943"/>
    <lineage>
        <taxon>Eukaryota</taxon>
        <taxon>Metazoa</taxon>
        <taxon>Ecdysozoa</taxon>
        <taxon>Arthropoda</taxon>
        <taxon>Chelicerata</taxon>
        <taxon>Arachnida</taxon>
        <taxon>Acari</taxon>
        <taxon>Parasitiformes</taxon>
        <taxon>Ixodida</taxon>
        <taxon>Ixodoidea</taxon>
        <taxon>Ixodidae</taxon>
        <taxon>Amblyomminae</taxon>
        <taxon>Amblyomma</taxon>
    </lineage>
</organism>
<evidence type="ECO:0000313" key="2">
    <source>
        <dbReference type="Proteomes" id="UP001321473"/>
    </source>
</evidence>
<accession>A0AAQ4D8L3</accession>
<gene>
    <name evidence="1" type="ORF">V5799_003563</name>
</gene>
<keyword evidence="2" id="KW-1185">Reference proteome</keyword>
<comment type="caution">
    <text evidence="1">The sequence shown here is derived from an EMBL/GenBank/DDBJ whole genome shotgun (WGS) entry which is preliminary data.</text>
</comment>
<dbReference type="Proteomes" id="UP001321473">
    <property type="component" value="Unassembled WGS sequence"/>
</dbReference>
<reference evidence="1 2" key="1">
    <citation type="journal article" date="2023" name="Arcadia Sci">
        <title>De novo assembly of a long-read Amblyomma americanum tick genome.</title>
        <authorList>
            <person name="Chou S."/>
            <person name="Poskanzer K.E."/>
            <person name="Rollins M."/>
            <person name="Thuy-Boun P.S."/>
        </authorList>
    </citation>
    <scope>NUCLEOTIDE SEQUENCE [LARGE SCALE GENOMIC DNA]</scope>
    <source>
        <strain evidence="1">F_SG_1</strain>
        <tissue evidence="1">Salivary glands</tissue>
    </source>
</reference>
<name>A0AAQ4D8L3_AMBAM</name>
<dbReference type="EMBL" id="JARKHS020033693">
    <property type="protein sequence ID" value="KAK8758803.1"/>
    <property type="molecule type" value="Genomic_DNA"/>
</dbReference>
<sequence length="91" mass="9956">MPVLPAIKHGMSGTILHQCTKPAIRSQASSKASSFTTLHVNRRKVKLQSDSSAAANVILKKLATEGQIEQMTTTIHEMWKGFIVSLLGMHE</sequence>
<dbReference type="AlphaFoldDB" id="A0AAQ4D8L3"/>
<protein>
    <submittedName>
        <fullName evidence="1">Uncharacterized protein</fullName>
    </submittedName>
</protein>
<proteinExistence type="predicted"/>